<evidence type="ECO:0000313" key="14">
    <source>
        <dbReference type="Proteomes" id="UP000694568"/>
    </source>
</evidence>
<evidence type="ECO:0000256" key="9">
    <source>
        <dbReference type="SAM" id="MobiDB-lite"/>
    </source>
</evidence>
<evidence type="ECO:0000259" key="12">
    <source>
        <dbReference type="PROSITE" id="PS50853"/>
    </source>
</evidence>
<keyword evidence="2 10" id="KW-0812">Transmembrane</keyword>
<dbReference type="InterPro" id="IPR036116">
    <property type="entry name" value="FN3_sf"/>
</dbReference>
<dbReference type="GO" id="GO:0009897">
    <property type="term" value="C:external side of plasma membrane"/>
    <property type="evidence" value="ECO:0007669"/>
    <property type="project" value="TreeGrafter"/>
</dbReference>
<dbReference type="SMART" id="SM00060">
    <property type="entry name" value="FN3"/>
    <property type="match status" value="3"/>
</dbReference>
<dbReference type="PROSITE" id="PS50853">
    <property type="entry name" value="FN3"/>
    <property type="match status" value="2"/>
</dbReference>
<dbReference type="Proteomes" id="UP000694568">
    <property type="component" value="Unplaced"/>
</dbReference>
<keyword evidence="3 11" id="KW-0732">Signal</keyword>
<dbReference type="GO" id="GO:0004896">
    <property type="term" value="F:cytokine receptor activity"/>
    <property type="evidence" value="ECO:0007669"/>
    <property type="project" value="TreeGrafter"/>
</dbReference>
<feature type="compositionally biased region" description="Polar residues" evidence="9">
    <location>
        <begin position="732"/>
        <end position="751"/>
    </location>
</feature>
<dbReference type="PANTHER" id="PTHR23037:SF35">
    <property type="entry name" value="FIBRONECTIN TYPE-III DOMAIN-CONTAINING PROTEIN"/>
    <property type="match status" value="1"/>
</dbReference>
<feature type="signal peptide" evidence="11">
    <location>
        <begin position="1"/>
        <end position="19"/>
    </location>
</feature>
<reference evidence="13" key="2">
    <citation type="submission" date="2025-09" db="UniProtKB">
        <authorList>
            <consortium name="Ensembl"/>
        </authorList>
    </citation>
    <scope>IDENTIFICATION</scope>
</reference>
<dbReference type="Gene3D" id="2.60.40.10">
    <property type="entry name" value="Immunoglobulins"/>
    <property type="match status" value="5"/>
</dbReference>
<feature type="domain" description="Fibronectin type-III" evidence="12">
    <location>
        <begin position="499"/>
        <end position="594"/>
    </location>
</feature>
<accession>A0A8C9ZIM0</accession>
<evidence type="ECO:0000256" key="10">
    <source>
        <dbReference type="SAM" id="Phobius"/>
    </source>
</evidence>
<dbReference type="Pfam" id="PF00041">
    <property type="entry name" value="fn3"/>
    <property type="match status" value="2"/>
</dbReference>
<proteinExistence type="predicted"/>
<dbReference type="InterPro" id="IPR003961">
    <property type="entry name" value="FN3_dom"/>
</dbReference>
<name>A0A8C9ZIM0_SANLU</name>
<evidence type="ECO:0000256" key="2">
    <source>
        <dbReference type="ARBA" id="ARBA00022692"/>
    </source>
</evidence>
<evidence type="ECO:0000256" key="4">
    <source>
        <dbReference type="ARBA" id="ARBA00022989"/>
    </source>
</evidence>
<evidence type="ECO:0000256" key="11">
    <source>
        <dbReference type="SAM" id="SignalP"/>
    </source>
</evidence>
<evidence type="ECO:0000256" key="5">
    <source>
        <dbReference type="ARBA" id="ARBA00023136"/>
    </source>
</evidence>
<evidence type="ECO:0000256" key="6">
    <source>
        <dbReference type="ARBA" id="ARBA00023157"/>
    </source>
</evidence>
<dbReference type="PANTHER" id="PTHR23037">
    <property type="entry name" value="CYTOKINE RECEPTOR"/>
    <property type="match status" value="1"/>
</dbReference>
<dbReference type="GeneTree" id="ENSGT00940000155603"/>
<evidence type="ECO:0000256" key="7">
    <source>
        <dbReference type="ARBA" id="ARBA00023170"/>
    </source>
</evidence>
<feature type="domain" description="Fibronectin type-III" evidence="12">
    <location>
        <begin position="411"/>
        <end position="498"/>
    </location>
</feature>
<evidence type="ECO:0000256" key="8">
    <source>
        <dbReference type="ARBA" id="ARBA00023180"/>
    </source>
</evidence>
<evidence type="ECO:0000256" key="3">
    <source>
        <dbReference type="ARBA" id="ARBA00022729"/>
    </source>
</evidence>
<dbReference type="CDD" id="cd00063">
    <property type="entry name" value="FN3"/>
    <property type="match status" value="3"/>
</dbReference>
<sequence length="783" mass="87554">MYFFLVILMLGVIPSICKGQHENTCNVVPKDIYIEVRSDIDVVCQTSCVHDKIFWTLNNRPVDKSLSNTINSSHTVLSLRNFTHQSATLLCRSENTQQVLGGTTIKTYSKPSKISCFLHGTDQTTEGSPDQITCKWEHHFNPSKKINYILNASSSVLTNQPTFEICKSSSTNCTNIINLKLFDHNITVRAKIDDYLEVDSDPYTFHPNDILKMIPPQLKVTPVSDDLLVEWRRARLSQKCHCQVKYSKAVNERTSEEELVLNETLNGNEHGKVTIEKVESCSNYTFSVRCALDKAPWSDWSQKIVLTTKLNKRDVKLRLWRKIAELEKNGVRKVHAMWTEIPSTCQDTFTYTIKQTPYKEHMMGVNYTDTLCGKSTCDVNQDAHRIHLTVQNKAPLEFMDSVYVPAIGESLPQVTDIQTSTLEGVILVSWKAPIQPVSGYMIDWTHNGNQYQWKESNDTNTTLSNLLDKTPYNITVTPLFDDKTGHGTQALQICSRVAAPGNVTIRVKANDKSALVSWDVKSQEACSGAAVNYTVFYRTQDGGPQLNVTVNGTECHLKDLNPDTQYSVYVKATALTGTTKSSENSFKTKRFGPGIITAVSVCGSIIILLVLSLGLSCAVQWKKFREKPVPNPGNSSVALWPASSRQEGMCPFQPFSNPTESLCDKVYTEETLRMSISPLVTSCNGNLMSDQTDEYVDPGTVPAPDEQNEDLVNHAETQHLSSPDDSTALLPSETSPYRSQTFVESPVSKPNNHCKRLPVKQPEKTALVTVYVTLDMFEQGQGR</sequence>
<feature type="transmembrane region" description="Helical" evidence="10">
    <location>
        <begin position="591"/>
        <end position="615"/>
    </location>
</feature>
<organism evidence="13 14">
    <name type="scientific">Sander lucioperca</name>
    <name type="common">Pike-perch</name>
    <name type="synonym">Perca lucioperca</name>
    <dbReference type="NCBI Taxonomy" id="283035"/>
    <lineage>
        <taxon>Eukaryota</taxon>
        <taxon>Metazoa</taxon>
        <taxon>Chordata</taxon>
        <taxon>Craniata</taxon>
        <taxon>Vertebrata</taxon>
        <taxon>Euteleostomi</taxon>
        <taxon>Actinopterygii</taxon>
        <taxon>Neopterygii</taxon>
        <taxon>Teleostei</taxon>
        <taxon>Neoteleostei</taxon>
        <taxon>Acanthomorphata</taxon>
        <taxon>Eupercaria</taxon>
        <taxon>Perciformes</taxon>
        <taxon>Percoidei</taxon>
        <taxon>Percidae</taxon>
        <taxon>Luciopercinae</taxon>
        <taxon>Sander</taxon>
    </lineage>
</organism>
<dbReference type="AlphaFoldDB" id="A0A8C9ZIM0"/>
<keyword evidence="14" id="KW-1185">Reference proteome</keyword>
<keyword evidence="6" id="KW-1015">Disulfide bond</keyword>
<feature type="region of interest" description="Disordered" evidence="9">
    <location>
        <begin position="717"/>
        <end position="753"/>
    </location>
</feature>
<evidence type="ECO:0000313" key="13">
    <source>
        <dbReference type="Ensembl" id="ENSSLUP00000040156.1"/>
    </source>
</evidence>
<keyword evidence="5 10" id="KW-0472">Membrane</keyword>
<dbReference type="Ensembl" id="ENSSLUT00000041452.1">
    <property type="protein sequence ID" value="ENSSLUP00000040156.1"/>
    <property type="gene ID" value="ENSSLUG00000017937.1"/>
</dbReference>
<evidence type="ECO:0000256" key="1">
    <source>
        <dbReference type="ARBA" id="ARBA00004479"/>
    </source>
</evidence>
<dbReference type="SUPFAM" id="SSF49265">
    <property type="entry name" value="Fibronectin type III"/>
    <property type="match status" value="2"/>
</dbReference>
<keyword evidence="8" id="KW-0325">Glycoprotein</keyword>
<feature type="chain" id="PRO_5034000305" evidence="11">
    <location>
        <begin position="20"/>
        <end position="783"/>
    </location>
</feature>
<dbReference type="InterPro" id="IPR013783">
    <property type="entry name" value="Ig-like_fold"/>
</dbReference>
<reference evidence="13" key="1">
    <citation type="submission" date="2025-08" db="UniProtKB">
        <authorList>
            <consortium name="Ensembl"/>
        </authorList>
    </citation>
    <scope>IDENTIFICATION</scope>
</reference>
<protein>
    <submittedName>
        <fullName evidence="13">Interleukin-6 receptor subunit beta-like</fullName>
    </submittedName>
</protein>
<keyword evidence="7" id="KW-0675">Receptor</keyword>
<comment type="subcellular location">
    <subcellularLocation>
        <location evidence="1">Membrane</location>
        <topology evidence="1">Single-pass type I membrane protein</topology>
    </subcellularLocation>
</comment>
<keyword evidence="4 10" id="KW-1133">Transmembrane helix</keyword>